<keyword evidence="4" id="KW-1185">Reference proteome</keyword>
<feature type="domain" description="SH3b" evidence="2">
    <location>
        <begin position="26"/>
        <end position="77"/>
    </location>
</feature>
<feature type="chain" id="PRO_5045227884" evidence="1">
    <location>
        <begin position="21"/>
        <end position="203"/>
    </location>
</feature>
<dbReference type="Pfam" id="PF06823">
    <property type="entry name" value="DUF1236"/>
    <property type="match status" value="1"/>
</dbReference>
<dbReference type="InterPro" id="IPR009642">
    <property type="entry name" value="DUF1236"/>
</dbReference>
<dbReference type="Proteomes" id="UP001191082">
    <property type="component" value="Unassembled WGS sequence"/>
</dbReference>
<accession>A0ABY2XFB6</accession>
<evidence type="ECO:0000256" key="1">
    <source>
        <dbReference type="SAM" id="SignalP"/>
    </source>
</evidence>
<reference evidence="3 4" key="1">
    <citation type="submission" date="2019-05" db="EMBL/GenBank/DDBJ databases">
        <title>Marivita sp. nov. isolated from sea sediment.</title>
        <authorList>
            <person name="Kim W."/>
        </authorList>
    </citation>
    <scope>NUCLEOTIDE SEQUENCE [LARGE SCALE GENOMIC DNA]</scope>
    <source>
        <strain evidence="3 4">CAU 1492</strain>
    </source>
</reference>
<organism evidence="3 4">
    <name type="scientific">Arenibacterium halophilum</name>
    <dbReference type="NCBI Taxonomy" id="2583821"/>
    <lineage>
        <taxon>Bacteria</taxon>
        <taxon>Pseudomonadati</taxon>
        <taxon>Pseudomonadota</taxon>
        <taxon>Alphaproteobacteria</taxon>
        <taxon>Rhodobacterales</taxon>
        <taxon>Paracoccaceae</taxon>
        <taxon>Arenibacterium</taxon>
    </lineage>
</organism>
<feature type="signal peptide" evidence="1">
    <location>
        <begin position="1"/>
        <end position="20"/>
    </location>
</feature>
<evidence type="ECO:0000259" key="2">
    <source>
        <dbReference type="Pfam" id="PF08239"/>
    </source>
</evidence>
<sequence length="203" mass="21354">MAPKLAVALIALAGPAAALTADTTTELNLRAGPGAQYPVLAVAQPNSTLDVQGCVESGQWCKVSLAGTEAWAYSPYLTAKLGQDPVVIYDNIAPLEVQTITYQSVNNGTVTELGESFGDKQGELIVNGPKAVPGYAPDERTVLFIQENPVEPIYLDGEVVVGAGIPANVVLTPVPEVAYDYANVNGQMVLVDQGSRRIVTVMR</sequence>
<proteinExistence type="predicted"/>
<comment type="caution">
    <text evidence="3">The sequence shown here is derived from an EMBL/GenBank/DDBJ whole genome shotgun (WGS) entry which is preliminary data.</text>
</comment>
<name>A0ABY2XFB6_9RHOB</name>
<evidence type="ECO:0000313" key="4">
    <source>
        <dbReference type="Proteomes" id="UP001191082"/>
    </source>
</evidence>
<dbReference type="EMBL" id="VCPC01000001">
    <property type="protein sequence ID" value="TMV15674.1"/>
    <property type="molecule type" value="Genomic_DNA"/>
</dbReference>
<dbReference type="InterPro" id="IPR003646">
    <property type="entry name" value="SH3-like_bac-type"/>
</dbReference>
<keyword evidence="1" id="KW-0732">Signal</keyword>
<gene>
    <name evidence="3" type="ORF">FGK64_00430</name>
</gene>
<dbReference type="Gene3D" id="2.30.30.40">
    <property type="entry name" value="SH3 Domains"/>
    <property type="match status" value="1"/>
</dbReference>
<dbReference type="Pfam" id="PF08239">
    <property type="entry name" value="SH3_3"/>
    <property type="match status" value="1"/>
</dbReference>
<protein>
    <submittedName>
        <fullName evidence="3">DUF1236 domain-containing protein</fullName>
    </submittedName>
</protein>
<evidence type="ECO:0000313" key="3">
    <source>
        <dbReference type="EMBL" id="TMV15674.1"/>
    </source>
</evidence>